<evidence type="ECO:0000313" key="11">
    <source>
        <dbReference type="EMBL" id="APJ03359.1"/>
    </source>
</evidence>
<dbReference type="NCBIfam" id="TIGR00214">
    <property type="entry name" value="lipB"/>
    <property type="match status" value="1"/>
</dbReference>
<feature type="site" description="Lowers pKa of active site Cys" evidence="5 9">
    <location>
        <position position="138"/>
    </location>
</feature>
<comment type="catalytic activity">
    <reaction evidence="5 6">
        <text>octanoyl-[ACP] + L-lysyl-[protein] = N(6)-octanoyl-L-lysyl-[protein] + holo-[ACP] + H(+)</text>
        <dbReference type="Rhea" id="RHEA:17665"/>
        <dbReference type="Rhea" id="RHEA-COMP:9636"/>
        <dbReference type="Rhea" id="RHEA-COMP:9685"/>
        <dbReference type="Rhea" id="RHEA-COMP:9752"/>
        <dbReference type="Rhea" id="RHEA-COMP:9928"/>
        <dbReference type="ChEBI" id="CHEBI:15378"/>
        <dbReference type="ChEBI" id="CHEBI:29969"/>
        <dbReference type="ChEBI" id="CHEBI:64479"/>
        <dbReference type="ChEBI" id="CHEBI:78463"/>
        <dbReference type="ChEBI" id="CHEBI:78809"/>
        <dbReference type="EC" id="2.3.1.181"/>
    </reaction>
</comment>
<comment type="pathway">
    <text evidence="1 5 6">Protein modification; protein lipoylation via endogenous pathway; protein N(6)-(lipoyl)lysine from octanoyl-[acyl-carrier-protein]: step 1/2.</text>
</comment>
<feature type="binding site" evidence="5 8">
    <location>
        <begin position="154"/>
        <end position="156"/>
    </location>
    <ligand>
        <name>substrate</name>
    </ligand>
</feature>
<accession>A0A1L4CZI3</accession>
<dbReference type="EC" id="2.3.1.181" evidence="5 6"/>
<dbReference type="OrthoDB" id="9787061at2"/>
<keyword evidence="12" id="KW-1185">Reference proteome</keyword>
<sequence>MEIKYLGLMPYSDALGLMESMHAEIVANPFKEGVILVVQHPPTVTMGKRELFEDMIVPPEQLKYKGVAYHKIDRGGSVTVHEPGQIVIYPIFHIDKQKQSVRSYVNHLEEAMIETAQHYGVAANRDEINPGVWVGQNKIGAVGIRILNKVTKHGIAFNVNNSLETFTTIVPCGLRGRGVINLESAVNENKSLTICESKIINIDEVSKILAEKIREKLFK</sequence>
<dbReference type="KEGG" id="saqi:AXG55_05340"/>
<dbReference type="STRING" id="1915309.AXG55_05340"/>
<evidence type="ECO:0000256" key="2">
    <source>
        <dbReference type="ARBA" id="ARBA00022679"/>
    </source>
</evidence>
<protein>
    <recommendedName>
        <fullName evidence="5 6">Octanoyltransferase</fullName>
        <ecNumber evidence="5 6">2.3.1.181</ecNumber>
    </recommendedName>
    <alternativeName>
        <fullName evidence="5">Lipoate-protein ligase B</fullName>
    </alternativeName>
    <alternativeName>
        <fullName evidence="5">Lipoyl/octanoyl transferase</fullName>
    </alternativeName>
    <alternativeName>
        <fullName evidence="5">Octanoyl-[acyl-carrier-protein]-protein N-octanoyltransferase</fullName>
    </alternativeName>
</protein>
<keyword evidence="3 5" id="KW-0012">Acyltransferase</keyword>
<evidence type="ECO:0000313" key="12">
    <source>
        <dbReference type="Proteomes" id="UP000184731"/>
    </source>
</evidence>
<evidence type="ECO:0000256" key="4">
    <source>
        <dbReference type="ARBA" id="ARBA00024732"/>
    </source>
</evidence>
<feature type="active site" description="Acyl-thioester intermediate" evidence="5 7">
    <location>
        <position position="172"/>
    </location>
</feature>
<dbReference type="PANTHER" id="PTHR10993">
    <property type="entry name" value="OCTANOYLTRANSFERASE"/>
    <property type="match status" value="1"/>
</dbReference>
<evidence type="ECO:0000256" key="8">
    <source>
        <dbReference type="PIRSR" id="PIRSR016262-2"/>
    </source>
</evidence>
<evidence type="ECO:0000256" key="3">
    <source>
        <dbReference type="ARBA" id="ARBA00023315"/>
    </source>
</evidence>
<proteinExistence type="inferred from homology"/>
<dbReference type="GO" id="GO:0005737">
    <property type="term" value="C:cytoplasm"/>
    <property type="evidence" value="ECO:0007669"/>
    <property type="project" value="UniProtKB-SubCell"/>
</dbReference>
<gene>
    <name evidence="5" type="primary">lipB</name>
    <name evidence="11" type="ORF">AXG55_05340</name>
</gene>
<evidence type="ECO:0000256" key="9">
    <source>
        <dbReference type="PIRSR" id="PIRSR016262-3"/>
    </source>
</evidence>
<dbReference type="InterPro" id="IPR004143">
    <property type="entry name" value="BPL_LPL_catalytic"/>
</dbReference>
<evidence type="ECO:0000256" key="1">
    <source>
        <dbReference type="ARBA" id="ARBA00004821"/>
    </source>
</evidence>
<comment type="similarity">
    <text evidence="5 6">Belongs to the LipB family.</text>
</comment>
<dbReference type="PANTHER" id="PTHR10993:SF7">
    <property type="entry name" value="LIPOYLTRANSFERASE 2, MITOCHONDRIAL-RELATED"/>
    <property type="match status" value="1"/>
</dbReference>
<comment type="subcellular location">
    <subcellularLocation>
        <location evidence="5">Cytoplasm</location>
    </subcellularLocation>
</comment>
<dbReference type="RefSeq" id="WP_148697090.1">
    <property type="nucleotide sequence ID" value="NZ_CP017834.1"/>
</dbReference>
<organism evidence="11 12">
    <name type="scientific">Silvanigrella aquatica</name>
    <dbReference type="NCBI Taxonomy" id="1915309"/>
    <lineage>
        <taxon>Bacteria</taxon>
        <taxon>Pseudomonadati</taxon>
        <taxon>Bdellovibrionota</taxon>
        <taxon>Oligoflexia</taxon>
        <taxon>Silvanigrellales</taxon>
        <taxon>Silvanigrellaceae</taxon>
        <taxon>Silvanigrella</taxon>
    </lineage>
</organism>
<name>A0A1L4CZI3_9BACT</name>
<dbReference type="AlphaFoldDB" id="A0A1L4CZI3"/>
<evidence type="ECO:0000256" key="5">
    <source>
        <dbReference type="HAMAP-Rule" id="MF_00013"/>
    </source>
</evidence>
<dbReference type="CDD" id="cd16444">
    <property type="entry name" value="LipB"/>
    <property type="match status" value="1"/>
</dbReference>
<evidence type="ECO:0000256" key="6">
    <source>
        <dbReference type="PIRNR" id="PIRNR016262"/>
    </source>
</evidence>
<dbReference type="Pfam" id="PF21948">
    <property type="entry name" value="LplA-B_cat"/>
    <property type="match status" value="1"/>
</dbReference>
<evidence type="ECO:0000256" key="7">
    <source>
        <dbReference type="PIRSR" id="PIRSR016262-1"/>
    </source>
</evidence>
<comment type="miscellaneous">
    <text evidence="5">In the reaction, the free carboxyl group of octanoic acid is attached via an amide linkage to the epsilon-amino group of a specific lysine residue of lipoyl domains of lipoate-dependent enzymes.</text>
</comment>
<dbReference type="GO" id="GO:0033819">
    <property type="term" value="F:lipoyl(octanoyl) transferase activity"/>
    <property type="evidence" value="ECO:0007669"/>
    <property type="project" value="UniProtKB-EC"/>
</dbReference>
<feature type="domain" description="BPL/LPL catalytic" evidence="10">
    <location>
        <begin position="29"/>
        <end position="213"/>
    </location>
</feature>
<reference evidence="11 12" key="1">
    <citation type="submission" date="2016-10" db="EMBL/GenBank/DDBJ databases">
        <title>Silvanigrella aquatica sp. nov., isolated from a freshwater lake located in the Black Forest, Germany, description of Silvanigrellaceae fam. nov., Silvanigrellales ord. nov., reclassification of the order Bdellovibrionales in the class Oligoflexia, reclassification of the families Bacteriovoracaceae and Halobacteriovoraceae in the new order Bacteriovoracales ord. nov., and reclassification of the family Pseudobacteriovoracaceae in the order Oligoflexiales.</title>
        <authorList>
            <person name="Hahn M.W."/>
            <person name="Schmidt J."/>
            <person name="Koll U."/>
            <person name="Rohde M."/>
            <person name="Verbag S."/>
            <person name="Pitt A."/>
            <person name="Nakai R."/>
            <person name="Naganuma T."/>
            <person name="Lang E."/>
        </authorList>
    </citation>
    <scope>NUCLEOTIDE SEQUENCE [LARGE SCALE GENOMIC DNA]</scope>
    <source>
        <strain evidence="11 12">MWH-Nonnen-W8red</strain>
    </source>
</reference>
<dbReference type="HAMAP" id="MF_00013">
    <property type="entry name" value="LipB"/>
    <property type="match status" value="1"/>
</dbReference>
<comment type="function">
    <text evidence="4 5 6">Catalyzes the transfer of endogenously produced octanoic acid from octanoyl-acyl-carrier-protein onto the lipoyl domains of lipoate-dependent enzymes. Lipoyl-ACP can also act as a substrate although octanoyl-ACP is likely to be the physiological substrate.</text>
</comment>
<dbReference type="InterPro" id="IPR045864">
    <property type="entry name" value="aa-tRNA-synth_II/BPL/LPL"/>
</dbReference>
<evidence type="ECO:0000259" key="10">
    <source>
        <dbReference type="PROSITE" id="PS51733"/>
    </source>
</evidence>
<dbReference type="PROSITE" id="PS51733">
    <property type="entry name" value="BPL_LPL_CATALYTIC"/>
    <property type="match status" value="1"/>
</dbReference>
<keyword evidence="5" id="KW-0963">Cytoplasm</keyword>
<feature type="binding site" evidence="5 8">
    <location>
        <begin position="141"/>
        <end position="143"/>
    </location>
    <ligand>
        <name>substrate</name>
    </ligand>
</feature>
<feature type="binding site" evidence="5 8">
    <location>
        <begin position="74"/>
        <end position="81"/>
    </location>
    <ligand>
        <name>substrate</name>
    </ligand>
</feature>
<dbReference type="Gene3D" id="3.30.930.10">
    <property type="entry name" value="Bira Bifunctional Protein, Domain 2"/>
    <property type="match status" value="1"/>
</dbReference>
<dbReference type="EMBL" id="CP017834">
    <property type="protein sequence ID" value="APJ03359.1"/>
    <property type="molecule type" value="Genomic_DNA"/>
</dbReference>
<keyword evidence="2 5" id="KW-0808">Transferase</keyword>
<dbReference type="InterPro" id="IPR000544">
    <property type="entry name" value="Octanoyltransferase"/>
</dbReference>
<dbReference type="Proteomes" id="UP000184731">
    <property type="component" value="Chromosome"/>
</dbReference>
<dbReference type="GO" id="GO:0009249">
    <property type="term" value="P:protein lipoylation"/>
    <property type="evidence" value="ECO:0007669"/>
    <property type="project" value="InterPro"/>
</dbReference>
<dbReference type="SUPFAM" id="SSF55681">
    <property type="entry name" value="Class II aaRS and biotin synthetases"/>
    <property type="match status" value="1"/>
</dbReference>
<dbReference type="UniPathway" id="UPA00538">
    <property type="reaction ID" value="UER00592"/>
</dbReference>
<dbReference type="PIRSF" id="PIRSF016262">
    <property type="entry name" value="LPLase"/>
    <property type="match status" value="1"/>
</dbReference>